<dbReference type="Proteomes" id="UP001500339">
    <property type="component" value="Unassembled WGS sequence"/>
</dbReference>
<dbReference type="RefSeq" id="WP_343767614.1">
    <property type="nucleotide sequence ID" value="NZ_BAAACF010000001.1"/>
</dbReference>
<comment type="caution">
    <text evidence="4">The sequence shown here is derived from an EMBL/GenBank/DDBJ whole genome shotgun (WGS) entry which is preliminary data.</text>
</comment>
<organism evidence="4 5">
    <name type="scientific">Clostridium malenominatum</name>
    <dbReference type="NCBI Taxonomy" id="1539"/>
    <lineage>
        <taxon>Bacteria</taxon>
        <taxon>Bacillati</taxon>
        <taxon>Bacillota</taxon>
        <taxon>Clostridia</taxon>
        <taxon>Eubacteriales</taxon>
        <taxon>Clostridiaceae</taxon>
        <taxon>Clostridium</taxon>
    </lineage>
</organism>
<dbReference type="InterPro" id="IPR004992">
    <property type="entry name" value="EutN_CcmL"/>
</dbReference>
<keyword evidence="5" id="KW-1185">Reference proteome</keyword>
<reference evidence="5" key="1">
    <citation type="journal article" date="2019" name="Int. J. Syst. Evol. Microbiol.">
        <title>The Global Catalogue of Microorganisms (GCM) 10K type strain sequencing project: providing services to taxonomists for standard genome sequencing and annotation.</title>
        <authorList>
            <consortium name="The Broad Institute Genomics Platform"/>
            <consortium name="The Broad Institute Genome Sequencing Center for Infectious Disease"/>
            <person name="Wu L."/>
            <person name="Ma J."/>
        </authorList>
    </citation>
    <scope>NUCLEOTIDE SEQUENCE [LARGE SCALE GENOMIC DNA]</scope>
    <source>
        <strain evidence="5">JCM 1405</strain>
    </source>
</reference>
<protein>
    <submittedName>
        <fullName evidence="4">EutN/CcmL family microcompartment protein</fullName>
    </submittedName>
</protein>
<evidence type="ECO:0000313" key="4">
    <source>
        <dbReference type="EMBL" id="GAA0721180.1"/>
    </source>
</evidence>
<dbReference type="Gene3D" id="2.40.50.220">
    <property type="entry name" value="EutN/Ccml"/>
    <property type="match status" value="1"/>
</dbReference>
<dbReference type="CDD" id="cd01614">
    <property type="entry name" value="EutN_CcmL"/>
    <property type="match status" value="1"/>
</dbReference>
<proteinExistence type="predicted"/>
<name>A0ABP3U1U2_9CLOT</name>
<evidence type="ECO:0000256" key="2">
    <source>
        <dbReference type="ARBA" id="ARBA00023669"/>
    </source>
</evidence>
<evidence type="ECO:0000256" key="3">
    <source>
        <dbReference type="ARBA" id="ARBA00024446"/>
    </source>
</evidence>
<evidence type="ECO:0000313" key="5">
    <source>
        <dbReference type="Proteomes" id="UP001500339"/>
    </source>
</evidence>
<keyword evidence="3" id="KW-1283">Bacterial microcompartment</keyword>
<dbReference type="SUPFAM" id="SSF159133">
    <property type="entry name" value="EutN/CcmL-like"/>
    <property type="match status" value="1"/>
</dbReference>
<comment type="subcellular location">
    <subcellularLocation>
        <location evidence="1">Carboxysome</location>
    </subcellularLocation>
</comment>
<dbReference type="PANTHER" id="PTHR36539">
    <property type="entry name" value="ETHANOLAMINE UTILIZATION PROTEIN EUTN"/>
    <property type="match status" value="1"/>
</dbReference>
<sequence>MYIAKVIGNVVTTQKNENLMGKKLLIVQPLDIKYLPQGECEVAVDSVGAGEGEIVLVVSGSSAKGVFDSPNSPIDRAIVAIVDSIGTSL</sequence>
<dbReference type="Pfam" id="PF03319">
    <property type="entry name" value="EutN_CcmL"/>
    <property type="match status" value="1"/>
</dbReference>
<dbReference type="EMBL" id="BAAACF010000001">
    <property type="protein sequence ID" value="GAA0721180.1"/>
    <property type="molecule type" value="Genomic_DNA"/>
</dbReference>
<dbReference type="PANTHER" id="PTHR36539:SF1">
    <property type="entry name" value="BACTERIAL MICROCOMPARTMENT SHELL VERTEX PROTEIN EUTN"/>
    <property type="match status" value="1"/>
</dbReference>
<evidence type="ECO:0000256" key="1">
    <source>
        <dbReference type="ARBA" id="ARBA00023587"/>
    </source>
</evidence>
<keyword evidence="2" id="KW-1282">Carboxysome</keyword>
<dbReference type="InterPro" id="IPR036677">
    <property type="entry name" value="EutN_CcmL_sf"/>
</dbReference>
<dbReference type="PROSITE" id="PS51932">
    <property type="entry name" value="BMV"/>
    <property type="match status" value="1"/>
</dbReference>
<gene>
    <name evidence="4" type="ORF">GCM10008905_11320</name>
</gene>
<accession>A0ABP3U1U2</accession>